<sequence>GYSYNPFTHFFVVLDSRRFFYRQSRLLPLCGCSSFCLLRLPSPLVSACTAGLCRRCCGLLLIT</sequence>
<evidence type="ECO:0000313" key="1">
    <source>
        <dbReference type="EnsemblMetazoa" id="AFUN015166-PA"/>
    </source>
</evidence>
<reference evidence="1" key="1">
    <citation type="submission" date="2020-05" db="UniProtKB">
        <authorList>
            <consortium name="EnsemblMetazoa"/>
        </authorList>
    </citation>
    <scope>IDENTIFICATION</scope>
    <source>
        <strain evidence="1">FUMOZ</strain>
    </source>
</reference>
<dbReference type="AlphaFoldDB" id="A0A182S444"/>
<name>A0A182S444_ANOFN</name>
<dbReference type="EnsemblMetazoa" id="AFUN015166-RA">
    <property type="protein sequence ID" value="AFUN015166-PA"/>
    <property type="gene ID" value="AFUN015166"/>
</dbReference>
<organism evidence="1">
    <name type="scientific">Anopheles funestus</name>
    <name type="common">African malaria mosquito</name>
    <dbReference type="NCBI Taxonomy" id="62324"/>
    <lineage>
        <taxon>Eukaryota</taxon>
        <taxon>Metazoa</taxon>
        <taxon>Ecdysozoa</taxon>
        <taxon>Arthropoda</taxon>
        <taxon>Hexapoda</taxon>
        <taxon>Insecta</taxon>
        <taxon>Pterygota</taxon>
        <taxon>Neoptera</taxon>
        <taxon>Endopterygota</taxon>
        <taxon>Diptera</taxon>
        <taxon>Nematocera</taxon>
        <taxon>Culicoidea</taxon>
        <taxon>Culicidae</taxon>
        <taxon>Anophelinae</taxon>
        <taxon>Anopheles</taxon>
    </lineage>
</organism>
<protein>
    <submittedName>
        <fullName evidence="1">Uncharacterized protein</fullName>
    </submittedName>
</protein>
<dbReference type="VEuPathDB" id="VectorBase:AFUN015166"/>
<accession>A0A182S444</accession>
<proteinExistence type="predicted"/>